<reference evidence="2" key="1">
    <citation type="submission" date="2018-05" db="EMBL/GenBank/DDBJ databases">
        <authorList>
            <person name="Lanie J.A."/>
            <person name="Ng W.-L."/>
            <person name="Kazmierczak K.M."/>
            <person name="Andrzejewski T.M."/>
            <person name="Davidsen T.M."/>
            <person name="Wayne K.J."/>
            <person name="Tettelin H."/>
            <person name="Glass J.I."/>
            <person name="Rusch D."/>
            <person name="Podicherti R."/>
            <person name="Tsui H.-C.T."/>
            <person name="Winkler M.E."/>
        </authorList>
    </citation>
    <scope>NUCLEOTIDE SEQUENCE</scope>
</reference>
<evidence type="ECO:0000313" key="2">
    <source>
        <dbReference type="EMBL" id="SVD42663.1"/>
    </source>
</evidence>
<dbReference type="AlphaFoldDB" id="A0A382V834"/>
<dbReference type="EMBL" id="UINC01149914">
    <property type="protein sequence ID" value="SVD42663.1"/>
    <property type="molecule type" value="Genomic_DNA"/>
</dbReference>
<proteinExistence type="predicted"/>
<gene>
    <name evidence="2" type="ORF">METZ01_LOCUS395517</name>
</gene>
<accession>A0A382V834</accession>
<protein>
    <submittedName>
        <fullName evidence="2">Uncharacterized protein</fullName>
    </submittedName>
</protein>
<keyword evidence="1" id="KW-0812">Transmembrane</keyword>
<organism evidence="2">
    <name type="scientific">marine metagenome</name>
    <dbReference type="NCBI Taxonomy" id="408172"/>
    <lineage>
        <taxon>unclassified sequences</taxon>
        <taxon>metagenomes</taxon>
        <taxon>ecological metagenomes</taxon>
    </lineage>
</organism>
<feature type="non-terminal residue" evidence="2">
    <location>
        <position position="247"/>
    </location>
</feature>
<evidence type="ECO:0000256" key="1">
    <source>
        <dbReference type="SAM" id="Phobius"/>
    </source>
</evidence>
<feature type="transmembrane region" description="Helical" evidence="1">
    <location>
        <begin position="20"/>
        <end position="41"/>
    </location>
</feature>
<sequence>MISNSFQLIVKRTLAHWRLLSAVVVGVVLASTIMASSVIFFDALRDVALQRALANHDASDIDVIVEAGQVPTTPESHAIIVDAMNGTIVRRFDPFLDQRELAIKTWTFFVNLPPPMVAPADCTCRTSVGRNSDNASELIECDCRRAVMMTLPDVDNRIQLVEGVMPREVFDHGTDAPLLIEGILEVPSAKMLDIRVGDIYPITPHWEDIHAEVQVLVTGVYERVDPGSDHWRIQNEAFGSRTNTLQF</sequence>
<keyword evidence="1" id="KW-0472">Membrane</keyword>
<keyword evidence="1" id="KW-1133">Transmembrane helix</keyword>
<name>A0A382V834_9ZZZZ</name>